<comment type="cofactor">
    <cofactor evidence="7">
        <name>Ca(2+)</name>
        <dbReference type="ChEBI" id="CHEBI:29108"/>
    </cofactor>
    <text evidence="7">Binds 2 calcium ions per subunit.</text>
</comment>
<dbReference type="GO" id="GO:0046872">
    <property type="term" value="F:metal ion binding"/>
    <property type="evidence" value="ECO:0007669"/>
    <property type="project" value="UniProtKB-KW"/>
</dbReference>
<dbReference type="PANTHER" id="PTHR31235">
    <property type="entry name" value="PEROXIDASE 25-RELATED"/>
    <property type="match status" value="1"/>
</dbReference>
<dbReference type="Gene3D" id="1.10.520.10">
    <property type="match status" value="1"/>
</dbReference>
<feature type="binding site" evidence="7">
    <location>
        <position position="37"/>
    </location>
    <ligand>
        <name>Ca(2+)</name>
        <dbReference type="ChEBI" id="CHEBI:29108"/>
        <label>1</label>
    </ligand>
</feature>
<dbReference type="InterPro" id="IPR002016">
    <property type="entry name" value="Haem_peroxidase"/>
</dbReference>
<comment type="similarity">
    <text evidence="8">Belongs to the peroxidase family.</text>
</comment>
<comment type="catalytic activity">
    <reaction evidence="1">
        <text>2 a phenolic donor + H2O2 = 2 a phenolic radical donor + 2 H2O</text>
        <dbReference type="Rhea" id="RHEA:56136"/>
        <dbReference type="ChEBI" id="CHEBI:15377"/>
        <dbReference type="ChEBI" id="CHEBI:16240"/>
        <dbReference type="ChEBI" id="CHEBI:139520"/>
        <dbReference type="ChEBI" id="CHEBI:139521"/>
        <dbReference type="EC" id="1.11.1.7"/>
    </reaction>
</comment>
<evidence type="ECO:0000256" key="2">
    <source>
        <dbReference type="ARBA" id="ARBA00001970"/>
    </source>
</evidence>
<evidence type="ECO:0000256" key="3">
    <source>
        <dbReference type="ARBA" id="ARBA00022559"/>
    </source>
</evidence>
<feature type="binding site" evidence="7">
    <location>
        <position position="39"/>
    </location>
    <ligand>
        <name>Ca(2+)</name>
        <dbReference type="ChEBI" id="CHEBI:29108"/>
        <label>1</label>
    </ligand>
</feature>
<dbReference type="AlphaFoldDB" id="A0ABD1Z4F8"/>
<dbReference type="Pfam" id="PF00141">
    <property type="entry name" value="peroxidase"/>
    <property type="match status" value="1"/>
</dbReference>
<dbReference type="SUPFAM" id="SSF48113">
    <property type="entry name" value="Heme-dependent peroxidases"/>
    <property type="match status" value="1"/>
</dbReference>
<evidence type="ECO:0000256" key="7">
    <source>
        <dbReference type="PIRSR" id="PIRSR600823-3"/>
    </source>
</evidence>
<dbReference type="InterPro" id="IPR010255">
    <property type="entry name" value="Haem_peroxidase_sf"/>
</dbReference>
<dbReference type="PROSITE" id="PS50873">
    <property type="entry name" value="PEROXIDASE_4"/>
    <property type="match status" value="1"/>
</dbReference>
<keyword evidence="3" id="KW-0575">Peroxidase</keyword>
<evidence type="ECO:0000313" key="10">
    <source>
        <dbReference type="EMBL" id="KAL2642541.1"/>
    </source>
</evidence>
<comment type="cofactor">
    <cofactor evidence="2">
        <name>heme b</name>
        <dbReference type="ChEBI" id="CHEBI:60344"/>
    </cofactor>
</comment>
<evidence type="ECO:0000313" key="11">
    <source>
        <dbReference type="Proteomes" id="UP001605036"/>
    </source>
</evidence>
<evidence type="ECO:0000256" key="6">
    <source>
        <dbReference type="ARBA" id="ARBA00023004"/>
    </source>
</evidence>
<evidence type="ECO:0000256" key="4">
    <source>
        <dbReference type="ARBA" id="ARBA00022617"/>
    </source>
</evidence>
<gene>
    <name evidence="10" type="ORF">R1flu_010128</name>
</gene>
<protein>
    <recommendedName>
        <fullName evidence="9">Plant heme peroxidase family profile domain-containing protein</fullName>
    </recommendedName>
</protein>
<evidence type="ECO:0000259" key="9">
    <source>
        <dbReference type="PROSITE" id="PS50873"/>
    </source>
</evidence>
<feature type="domain" description="Plant heme peroxidase family profile" evidence="9">
    <location>
        <begin position="37"/>
        <end position="111"/>
    </location>
</feature>
<dbReference type="InterPro" id="IPR000823">
    <property type="entry name" value="Peroxidase_pln"/>
</dbReference>
<accession>A0ABD1Z4F8</accession>
<keyword evidence="4" id="KW-0349">Heme</keyword>
<keyword evidence="6" id="KW-0408">Iron</keyword>
<evidence type="ECO:0000256" key="8">
    <source>
        <dbReference type="RuleBase" id="RU004241"/>
    </source>
</evidence>
<keyword evidence="7" id="KW-0106">Calcium</keyword>
<keyword evidence="5 7" id="KW-0479">Metal-binding</keyword>
<evidence type="ECO:0000256" key="5">
    <source>
        <dbReference type="ARBA" id="ARBA00022723"/>
    </source>
</evidence>
<feature type="binding site" evidence="7">
    <location>
        <position position="51"/>
    </location>
    <ligand>
        <name>Ca(2+)</name>
        <dbReference type="ChEBI" id="CHEBI:29108"/>
        <label>1</label>
    </ligand>
</feature>
<evidence type="ECO:0000256" key="1">
    <source>
        <dbReference type="ARBA" id="ARBA00000189"/>
    </source>
</evidence>
<reference evidence="10 11" key="1">
    <citation type="submission" date="2024-09" db="EMBL/GenBank/DDBJ databases">
        <title>Chromosome-scale assembly of Riccia fluitans.</title>
        <authorList>
            <person name="Paukszto L."/>
            <person name="Sawicki J."/>
            <person name="Karawczyk K."/>
            <person name="Piernik-Szablinska J."/>
            <person name="Szczecinska M."/>
            <person name="Mazdziarz M."/>
        </authorList>
    </citation>
    <scope>NUCLEOTIDE SEQUENCE [LARGE SCALE GENOMIC DNA]</scope>
    <source>
        <strain evidence="10">Rf_01</strain>
        <tissue evidence="10">Aerial parts of the thallus</tissue>
    </source>
</reference>
<dbReference type="EMBL" id="JBHFFA010000002">
    <property type="protein sequence ID" value="KAL2642541.1"/>
    <property type="molecule type" value="Genomic_DNA"/>
</dbReference>
<dbReference type="Proteomes" id="UP001605036">
    <property type="component" value="Unassembled WGS sequence"/>
</dbReference>
<name>A0ABD1Z4F8_9MARC</name>
<sequence>MHCKILWPHERSMQLLSSRHAERIVSVLRISVRSSWDGSVLLNSPASNSAESEAHSNLGLRSIAEVDEIKAALERAWPGVISCADLLNIAVRDAGGPWWIVALSCNDASESVDLLAC</sequence>
<proteinExistence type="inferred from homology"/>
<organism evidence="10 11">
    <name type="scientific">Riccia fluitans</name>
    <dbReference type="NCBI Taxonomy" id="41844"/>
    <lineage>
        <taxon>Eukaryota</taxon>
        <taxon>Viridiplantae</taxon>
        <taxon>Streptophyta</taxon>
        <taxon>Embryophyta</taxon>
        <taxon>Marchantiophyta</taxon>
        <taxon>Marchantiopsida</taxon>
        <taxon>Marchantiidae</taxon>
        <taxon>Marchantiales</taxon>
        <taxon>Ricciaceae</taxon>
        <taxon>Riccia</taxon>
    </lineage>
</organism>
<dbReference type="GO" id="GO:0140825">
    <property type="term" value="F:lactoperoxidase activity"/>
    <property type="evidence" value="ECO:0007669"/>
    <property type="project" value="UniProtKB-EC"/>
</dbReference>
<comment type="caution">
    <text evidence="10">The sequence shown here is derived from an EMBL/GenBank/DDBJ whole genome shotgun (WGS) entry which is preliminary data.</text>
</comment>
<keyword evidence="11" id="KW-1185">Reference proteome</keyword>
<keyword evidence="3" id="KW-0560">Oxidoreductase</keyword>